<dbReference type="CDD" id="cd03250">
    <property type="entry name" value="ABCC_MRP_domain1"/>
    <property type="match status" value="1"/>
</dbReference>
<dbReference type="InterPro" id="IPR011527">
    <property type="entry name" value="ABC1_TM_dom"/>
</dbReference>
<dbReference type="GO" id="GO:0140359">
    <property type="term" value="F:ABC-type transporter activity"/>
    <property type="evidence" value="ECO:0007669"/>
    <property type="project" value="InterPro"/>
</dbReference>
<dbReference type="InterPro" id="IPR056227">
    <property type="entry name" value="TMD0_ABC"/>
</dbReference>
<keyword evidence="4 12" id="KW-0812">Transmembrane</keyword>
<keyword evidence="16" id="KW-1185">Reference proteome</keyword>
<feature type="domain" description="ABC transporter" evidence="13">
    <location>
        <begin position="1293"/>
        <end position="1527"/>
    </location>
</feature>
<dbReference type="InterPro" id="IPR003439">
    <property type="entry name" value="ABC_transporter-like_ATP-bd"/>
</dbReference>
<evidence type="ECO:0000256" key="5">
    <source>
        <dbReference type="ARBA" id="ARBA00022737"/>
    </source>
</evidence>
<dbReference type="Pfam" id="PF24357">
    <property type="entry name" value="TMD0_ABC"/>
    <property type="match status" value="1"/>
</dbReference>
<dbReference type="CDD" id="cd03244">
    <property type="entry name" value="ABCC_MRP_domain2"/>
    <property type="match status" value="1"/>
</dbReference>
<feature type="domain" description="ABC transmembrane type-1" evidence="14">
    <location>
        <begin position="991"/>
        <end position="1256"/>
    </location>
</feature>
<evidence type="ECO:0000256" key="4">
    <source>
        <dbReference type="ARBA" id="ARBA00022692"/>
    </source>
</evidence>
<keyword evidence="6" id="KW-0547">Nucleotide-binding</keyword>
<dbReference type="InterPro" id="IPR036640">
    <property type="entry name" value="ABC1_TM_sf"/>
</dbReference>
<dbReference type="SMART" id="SM00382">
    <property type="entry name" value="AAA"/>
    <property type="match status" value="2"/>
</dbReference>
<keyword evidence="7 15" id="KW-0067">ATP-binding</keyword>
<dbReference type="FunFam" id="3.40.50.300:FF:000565">
    <property type="entry name" value="ABC bile acid transporter"/>
    <property type="match status" value="1"/>
</dbReference>
<evidence type="ECO:0000259" key="13">
    <source>
        <dbReference type="PROSITE" id="PS50893"/>
    </source>
</evidence>
<feature type="transmembrane region" description="Helical" evidence="12">
    <location>
        <begin position="529"/>
        <end position="554"/>
    </location>
</feature>
<dbReference type="Gene3D" id="1.20.1560.10">
    <property type="entry name" value="ABC transporter type 1, transmembrane domain"/>
    <property type="match status" value="2"/>
</dbReference>
<evidence type="ECO:0000256" key="10">
    <source>
        <dbReference type="ARBA" id="ARBA00023136"/>
    </source>
</evidence>
<proteinExistence type="inferred from homology"/>
<dbReference type="GO" id="GO:0016887">
    <property type="term" value="F:ATP hydrolysis activity"/>
    <property type="evidence" value="ECO:0007669"/>
    <property type="project" value="InterPro"/>
</dbReference>
<evidence type="ECO:0000256" key="12">
    <source>
        <dbReference type="SAM" id="Phobius"/>
    </source>
</evidence>
<dbReference type="CDD" id="cd18579">
    <property type="entry name" value="ABC_6TM_ABCC_D1"/>
    <property type="match status" value="1"/>
</dbReference>
<reference evidence="15" key="1">
    <citation type="submission" date="2014-03" db="EMBL/GenBank/DDBJ databases">
        <authorList>
            <person name="Casaregola S."/>
        </authorList>
    </citation>
    <scope>NUCLEOTIDE SEQUENCE [LARGE SCALE GENOMIC DNA]</scope>
    <source>
        <strain evidence="15">CLIB 918</strain>
    </source>
</reference>
<comment type="caution">
    <text evidence="15">The sequence shown here is derived from an EMBL/GenBank/DDBJ whole genome shotgun (WGS) entry which is preliminary data.</text>
</comment>
<evidence type="ECO:0000313" key="15">
    <source>
        <dbReference type="EMBL" id="CDO52477.1"/>
    </source>
</evidence>
<accession>A0A0J9X5R3</accession>
<dbReference type="Proteomes" id="UP000242525">
    <property type="component" value="Unassembled WGS sequence"/>
</dbReference>
<gene>
    <name evidence="15" type="ORF">BN980_GECA03s02595g</name>
</gene>
<evidence type="ECO:0000256" key="3">
    <source>
        <dbReference type="ARBA" id="ARBA00022448"/>
    </source>
</evidence>
<feature type="transmembrane region" description="Helical" evidence="12">
    <location>
        <begin position="343"/>
        <end position="362"/>
    </location>
</feature>
<dbReference type="GO" id="GO:0005524">
    <property type="term" value="F:ATP binding"/>
    <property type="evidence" value="ECO:0007669"/>
    <property type="project" value="UniProtKB-KW"/>
</dbReference>
<feature type="transmembrane region" description="Helical" evidence="12">
    <location>
        <begin position="129"/>
        <end position="147"/>
    </location>
</feature>
<evidence type="ECO:0000256" key="6">
    <source>
        <dbReference type="ARBA" id="ARBA00022741"/>
    </source>
</evidence>
<dbReference type="PROSITE" id="PS00211">
    <property type="entry name" value="ABC_TRANSPORTER_1"/>
    <property type="match status" value="1"/>
</dbReference>
<feature type="transmembrane region" description="Helical" evidence="12">
    <location>
        <begin position="159"/>
        <end position="180"/>
    </location>
</feature>
<dbReference type="PANTHER" id="PTHR24223">
    <property type="entry name" value="ATP-BINDING CASSETTE SUB-FAMILY C"/>
    <property type="match status" value="1"/>
</dbReference>
<dbReference type="Gene3D" id="3.40.50.300">
    <property type="entry name" value="P-loop containing nucleotide triphosphate hydrolases"/>
    <property type="match status" value="2"/>
</dbReference>
<dbReference type="InterPro" id="IPR050173">
    <property type="entry name" value="ABC_transporter_C-like"/>
</dbReference>
<feature type="transmembrane region" description="Helical" evidence="12">
    <location>
        <begin position="566"/>
        <end position="584"/>
    </location>
</feature>
<evidence type="ECO:0000256" key="9">
    <source>
        <dbReference type="ARBA" id="ARBA00022989"/>
    </source>
</evidence>
<feature type="domain" description="ABC transporter" evidence="13">
    <location>
        <begin position="631"/>
        <end position="855"/>
    </location>
</feature>
<sequence length="1533" mass="172105">MESPSQHPLIEITKNPGLDLGIPGCNRTALRCIGENFAFLCTDSNGWAILSPEGALNSCFVDSAILLLPSVFLLVFGPFDLLIRKKSQVSSQHSPWYQNLKLALVLTAITIQVSIALISQAKFQIELKTVSPIITAISLTIGWFMHVRENVYEDVPNGTLLIFWVLSIISNSMKVFHIFVHSYFRTDLTYSILYTFALVLSFFIFFLQYIPFNFFLKPRQYESIPSEEKPLLENADIFSRFAFTWINPLITKATNSEINPTDLPSIQSNLSGRYLGQAFKTRWEKRTSDSVGQLVFVLLKAFGYLIFYSGVYEFIIDVLALAQPFLLRYLIIFAQSYRTDDPLPISIGFYISLGMFSVAIFRTFFRTILFQVVLGIMLSVRGSLYVSIYDKSVKLSAKSRHTRSTGEIVNLMSTDIVIIARTANNISSLWQAPIKIMLCIAGLYQLLGKSAFVAPLIILAVMPLNSYMSSQMKKMRRKQMKFKDERIRLTTEILTNIKSLKLYGWEPALIERLKHIRNNKQLRNLRNMILFSSSIDFLWVIVPCFITTLSFASFALLEKKPLTPELVFPCLSLFTMMNGPILDFPRTIVTIINSFVSFQRTRDFLVSDELQSNAVNKVDPTNVYGDDTVIVRNANFAWSNEDTEPTALKDISYVARKGELSCIVGKVGSGKTSFLKALLGELYLQSGSVTMKGSVAYVSQDMWLTNSTLRENILFGHRYDPVFYELTLEACALKPDIELLPDGDQTEIGEMGITLSGGQKARVSFARAVYARADIYLLDDPLSAVDEHVATHIMENVLSSDGILASKTRVFATNSIHALSKADSIVLLENQRIVERSTYQEALESNGELGALIAEFGRHNNPEPSTPDASSSSFSSSSTIGEMINAEETAEDAESLSKDLTDLDEAYIKNRRHESVVTVRRASVATFKEAFRGRDLNQKAKRTEKTVEKAEMGHVKFNVYKKYIQSCGVFSVVVTIFIVIISSMDSFTAKFWLKHWSEQNTEEGGNVNLAFYLGVYLGIGITFAVLGVARRAVVRIYCGLTASKKLHNEMVESVTKSPMQFFETTPMGRILNRFSGDIAELDESLPSNFLEIIWVITDMIISICVIVFASPFVLVILFPLIIVYSYYQKYYASASRALKRILMMSQSPIYSHFQETLTGAVTIRAFDQVDRFEFISYTNIDYNLRAGYLYRGVSRWLSMRQQVIGSLLSFATAILVSYGAVKQTISPGLIGLVMGYSSLLAEDVNYFIKMLVSLETSVIAVERILEFCKLKSEAPSHIPENTPDPSWPSAGAIKFEHYSTKYRENLDLILNDINLDIKPREKIGVVGRTGAGKSSLIMSLFRIIEPTDGRILIDNVDITKIGLADLRSHLSIIPQDSQIFEGTVRQNLDPLNEHSDERIWEVLKHSHLSDFISSLDGQLDAVLSEGGSNFSNGQRQLMCLGRALLHDSPILVLDEATASVDVSTDKLIQETIRTEFKNKTIVTIAHRLNTILDSDRVLVLDKGQVAEFDTPEKLLQNPDSLFYALCKKGGFVP</sequence>
<dbReference type="InterPro" id="IPR003593">
    <property type="entry name" value="AAA+_ATPase"/>
</dbReference>
<feature type="transmembrane region" description="Helical" evidence="12">
    <location>
        <begin position="103"/>
        <end position="123"/>
    </location>
</feature>
<dbReference type="Pfam" id="PF00664">
    <property type="entry name" value="ABC_membrane"/>
    <property type="match status" value="2"/>
</dbReference>
<dbReference type="PANTHER" id="PTHR24223:SF443">
    <property type="entry name" value="MULTIDRUG-RESISTANCE LIKE PROTEIN 1, ISOFORM I"/>
    <property type="match status" value="1"/>
</dbReference>
<dbReference type="FunFam" id="1.20.1560.10:FF:000013">
    <property type="entry name" value="ABC transporter C family member 2"/>
    <property type="match status" value="1"/>
</dbReference>
<dbReference type="OrthoDB" id="6500128at2759"/>
<dbReference type="PROSITE" id="PS50893">
    <property type="entry name" value="ABC_TRANSPORTER_2"/>
    <property type="match status" value="2"/>
</dbReference>
<dbReference type="EMBL" id="CCBN010000003">
    <property type="protein sequence ID" value="CDO52477.1"/>
    <property type="molecule type" value="Genomic_DNA"/>
</dbReference>
<dbReference type="InterPro" id="IPR044746">
    <property type="entry name" value="ABCC_6TM_D1"/>
</dbReference>
<feature type="region of interest" description="Disordered" evidence="11">
    <location>
        <begin position="857"/>
        <end position="880"/>
    </location>
</feature>
<feature type="transmembrane region" description="Helical" evidence="12">
    <location>
        <begin position="64"/>
        <end position="83"/>
    </location>
</feature>
<protein>
    <submittedName>
        <fullName evidence="15">Similar to Saccharomyces cerevisiae YDR135C YCF1 Vacuolar glutathione S-conjugate transporter of the ATP-binding cassette family</fullName>
    </submittedName>
</protein>
<dbReference type="InterPro" id="IPR027417">
    <property type="entry name" value="P-loop_NTPase"/>
</dbReference>
<dbReference type="GO" id="GO:0000329">
    <property type="term" value="C:fungal-type vacuole membrane"/>
    <property type="evidence" value="ECO:0007669"/>
    <property type="project" value="UniProtKB-ARBA"/>
</dbReference>
<dbReference type="InterPro" id="IPR044726">
    <property type="entry name" value="ABCC_6TM_D2"/>
</dbReference>
<dbReference type="FunFam" id="3.40.50.300:FF:000450">
    <property type="entry name" value="ABC transporter C family member 2"/>
    <property type="match status" value="1"/>
</dbReference>
<evidence type="ECO:0000256" key="7">
    <source>
        <dbReference type="ARBA" id="ARBA00022840"/>
    </source>
</evidence>
<keyword evidence="3" id="KW-0813">Transport</keyword>
<dbReference type="PROSITE" id="PS50929">
    <property type="entry name" value="ABC_TM1F"/>
    <property type="match status" value="2"/>
</dbReference>
<dbReference type="CDD" id="cd18580">
    <property type="entry name" value="ABC_6TM_ABCC_D2"/>
    <property type="match status" value="1"/>
</dbReference>
<feature type="transmembrane region" description="Helical" evidence="12">
    <location>
        <begin position="1100"/>
        <end position="1127"/>
    </location>
</feature>
<dbReference type="Pfam" id="PF00005">
    <property type="entry name" value="ABC_tran"/>
    <property type="match status" value="2"/>
</dbReference>
<dbReference type="SUPFAM" id="SSF90123">
    <property type="entry name" value="ABC transporter transmembrane region"/>
    <property type="match status" value="2"/>
</dbReference>
<evidence type="ECO:0000313" key="16">
    <source>
        <dbReference type="Proteomes" id="UP000242525"/>
    </source>
</evidence>
<evidence type="ECO:0000259" key="14">
    <source>
        <dbReference type="PROSITE" id="PS50929"/>
    </source>
</evidence>
<dbReference type="STRING" id="1173061.A0A0J9X5R3"/>
<evidence type="ECO:0000256" key="11">
    <source>
        <dbReference type="SAM" id="MobiDB-lite"/>
    </source>
</evidence>
<evidence type="ECO:0000256" key="8">
    <source>
        <dbReference type="ARBA" id="ARBA00022967"/>
    </source>
</evidence>
<feature type="transmembrane region" description="Helical" evidence="12">
    <location>
        <begin position="1009"/>
        <end position="1029"/>
    </location>
</feature>
<feature type="transmembrane region" description="Helical" evidence="12">
    <location>
        <begin position="967"/>
        <end position="989"/>
    </location>
</feature>
<keyword evidence="9 12" id="KW-1133">Transmembrane helix</keyword>
<organism evidence="15 16">
    <name type="scientific">Geotrichum candidum</name>
    <name type="common">Oospora lactis</name>
    <name type="synonym">Dipodascus geotrichum</name>
    <dbReference type="NCBI Taxonomy" id="1173061"/>
    <lineage>
        <taxon>Eukaryota</taxon>
        <taxon>Fungi</taxon>
        <taxon>Dikarya</taxon>
        <taxon>Ascomycota</taxon>
        <taxon>Saccharomycotina</taxon>
        <taxon>Dipodascomycetes</taxon>
        <taxon>Dipodascales</taxon>
        <taxon>Dipodascaceae</taxon>
        <taxon>Geotrichum</taxon>
    </lineage>
</organism>
<comment type="subcellular location">
    <subcellularLocation>
        <location evidence="1">Vacuole membrane</location>
        <topology evidence="1">Multi-pass membrane protein</topology>
    </subcellularLocation>
</comment>
<feature type="transmembrane region" description="Helical" evidence="12">
    <location>
        <begin position="368"/>
        <end position="388"/>
    </location>
</feature>
<feature type="transmembrane region" description="Helical" evidence="12">
    <location>
        <begin position="450"/>
        <end position="468"/>
    </location>
</feature>
<comment type="similarity">
    <text evidence="2">Belongs to the ABC transporter superfamily. ABCC family. Conjugate transporter (TC 3.A.1.208) subfamily.</text>
</comment>
<name>A0A0J9X5R3_GEOCN</name>
<feature type="transmembrane region" description="Helical" evidence="12">
    <location>
        <begin position="192"/>
        <end position="216"/>
    </location>
</feature>
<feature type="domain" description="ABC transmembrane type-1" evidence="14">
    <location>
        <begin position="314"/>
        <end position="593"/>
    </location>
</feature>
<keyword evidence="10 12" id="KW-0472">Membrane</keyword>
<evidence type="ECO:0000256" key="2">
    <source>
        <dbReference type="ARBA" id="ARBA00009726"/>
    </source>
</evidence>
<keyword evidence="8" id="KW-1278">Translocase</keyword>
<dbReference type="InterPro" id="IPR017871">
    <property type="entry name" value="ABC_transporter-like_CS"/>
</dbReference>
<evidence type="ECO:0000256" key="1">
    <source>
        <dbReference type="ARBA" id="ARBA00004128"/>
    </source>
</evidence>
<feature type="transmembrane region" description="Helical" evidence="12">
    <location>
        <begin position="290"/>
        <end position="308"/>
    </location>
</feature>
<keyword evidence="5" id="KW-0677">Repeat</keyword>
<dbReference type="SUPFAM" id="SSF52540">
    <property type="entry name" value="P-loop containing nucleoside triphosphate hydrolases"/>
    <property type="match status" value="2"/>
</dbReference>